<keyword evidence="3 7" id="KW-0418">Kinase</keyword>
<dbReference type="InterPro" id="IPR036371">
    <property type="entry name" value="TPK_B1-bd_sf"/>
</dbReference>
<dbReference type="InterPro" id="IPR007373">
    <property type="entry name" value="Thiamin_PyroPKinase_B1-bd"/>
</dbReference>
<sequence length="221" mass="24647">MNRAIIFVNGNLSDLSQAKKIITKEDYLIGVDGGVKHILKLGLISHAVIGDFDSVSPSLEKKLKQICKEQRFLFPTILKYPTTKNKTDFELAVDYCLEKKFNEIIIFGILGDRIDHMLVNIFLLAKTQTENRSIKIKIIEGKKEIYIVNKGITIKGNIGDEVSIIPVSEKLEGVSTEGLYYRLIDDTLTFGSTRGVSNVMNKTLVKIFATAGTALVEHNKA</sequence>
<dbReference type="Gene3D" id="3.40.50.10240">
    <property type="entry name" value="Thiamin pyrophosphokinase, catalytic domain"/>
    <property type="match status" value="1"/>
</dbReference>
<dbReference type="PANTHER" id="PTHR41299:SF1">
    <property type="entry name" value="THIAMINE PYROPHOSPHOKINASE"/>
    <property type="match status" value="1"/>
</dbReference>
<dbReference type="STRING" id="1618484.UR56_C0003G0043"/>
<dbReference type="GO" id="GO:0016301">
    <property type="term" value="F:kinase activity"/>
    <property type="evidence" value="ECO:0007669"/>
    <property type="project" value="UniProtKB-KW"/>
</dbReference>
<dbReference type="Pfam" id="PF04265">
    <property type="entry name" value="TPK_B1_binding"/>
    <property type="match status" value="1"/>
</dbReference>
<dbReference type="InterPro" id="IPR053149">
    <property type="entry name" value="TPK"/>
</dbReference>
<dbReference type="CDD" id="cd07995">
    <property type="entry name" value="TPK"/>
    <property type="match status" value="1"/>
</dbReference>
<reference evidence="7 8" key="1">
    <citation type="journal article" date="2015" name="Nature">
        <title>rRNA introns, odd ribosomes, and small enigmatic genomes across a large radiation of phyla.</title>
        <authorList>
            <person name="Brown C.T."/>
            <person name="Hug L.A."/>
            <person name="Thomas B.C."/>
            <person name="Sharon I."/>
            <person name="Castelle C.J."/>
            <person name="Singh A."/>
            <person name="Wilkins M.J."/>
            <person name="Williams K.H."/>
            <person name="Banfield J.F."/>
        </authorList>
    </citation>
    <scope>NUCLEOTIDE SEQUENCE [LARGE SCALE GENOMIC DNA]</scope>
</reference>
<dbReference type="GO" id="GO:0006772">
    <property type="term" value="P:thiamine metabolic process"/>
    <property type="evidence" value="ECO:0007669"/>
    <property type="project" value="UniProtKB-UniRule"/>
</dbReference>
<keyword evidence="4" id="KW-0067">ATP-binding</keyword>
<evidence type="ECO:0000259" key="6">
    <source>
        <dbReference type="SMART" id="SM00983"/>
    </source>
</evidence>
<evidence type="ECO:0000313" key="8">
    <source>
        <dbReference type="Proteomes" id="UP000034004"/>
    </source>
</evidence>
<organism evidence="7 8">
    <name type="scientific">Candidatus Roizmanbacteria bacterium GW2011_GWC2_34_23</name>
    <dbReference type="NCBI Taxonomy" id="1618484"/>
    <lineage>
        <taxon>Bacteria</taxon>
        <taxon>Candidatus Roizmaniibacteriota</taxon>
    </lineage>
</organism>
<dbReference type="Pfam" id="PF04263">
    <property type="entry name" value="TPK_catalytic"/>
    <property type="match status" value="1"/>
</dbReference>
<evidence type="ECO:0000256" key="5">
    <source>
        <dbReference type="NCBIfam" id="TIGR01378"/>
    </source>
</evidence>
<name>A0A0G0BGZ4_9BACT</name>
<proteinExistence type="predicted"/>
<dbReference type="SUPFAM" id="SSF63999">
    <property type="entry name" value="Thiamin pyrophosphokinase, catalytic domain"/>
    <property type="match status" value="1"/>
</dbReference>
<gene>
    <name evidence="7" type="ORF">UR56_C0003G0043</name>
</gene>
<accession>A0A0G0BGZ4</accession>
<dbReference type="GO" id="GO:0009229">
    <property type="term" value="P:thiamine diphosphate biosynthetic process"/>
    <property type="evidence" value="ECO:0007669"/>
    <property type="project" value="InterPro"/>
</dbReference>
<evidence type="ECO:0000256" key="4">
    <source>
        <dbReference type="ARBA" id="ARBA00022840"/>
    </source>
</evidence>
<evidence type="ECO:0000256" key="3">
    <source>
        <dbReference type="ARBA" id="ARBA00022777"/>
    </source>
</evidence>
<dbReference type="GO" id="GO:0004788">
    <property type="term" value="F:thiamine diphosphokinase activity"/>
    <property type="evidence" value="ECO:0007669"/>
    <property type="project" value="UniProtKB-UniRule"/>
</dbReference>
<dbReference type="SUPFAM" id="SSF63862">
    <property type="entry name" value="Thiamin pyrophosphokinase, substrate-binding domain"/>
    <property type="match status" value="1"/>
</dbReference>
<dbReference type="NCBIfam" id="TIGR01378">
    <property type="entry name" value="thi_PPkinase"/>
    <property type="match status" value="1"/>
</dbReference>
<dbReference type="GO" id="GO:0030975">
    <property type="term" value="F:thiamine binding"/>
    <property type="evidence" value="ECO:0007669"/>
    <property type="project" value="InterPro"/>
</dbReference>
<dbReference type="EC" id="2.7.6.2" evidence="5"/>
<keyword evidence="1" id="KW-0808">Transferase</keyword>
<protein>
    <recommendedName>
        <fullName evidence="5">Thiamine diphosphokinase</fullName>
        <ecNumber evidence="5">2.7.6.2</ecNumber>
    </recommendedName>
</protein>
<evidence type="ECO:0000256" key="1">
    <source>
        <dbReference type="ARBA" id="ARBA00022679"/>
    </source>
</evidence>
<evidence type="ECO:0000313" key="7">
    <source>
        <dbReference type="EMBL" id="KKP62936.1"/>
    </source>
</evidence>
<dbReference type="PANTHER" id="PTHR41299">
    <property type="entry name" value="THIAMINE PYROPHOSPHOKINASE"/>
    <property type="match status" value="1"/>
</dbReference>
<feature type="domain" description="Thiamin pyrophosphokinase thiamin-binding" evidence="6">
    <location>
        <begin position="141"/>
        <end position="215"/>
    </location>
</feature>
<dbReference type="AlphaFoldDB" id="A0A0G0BGZ4"/>
<dbReference type="InterPro" id="IPR007371">
    <property type="entry name" value="TPK_catalytic"/>
</dbReference>
<dbReference type="InterPro" id="IPR036759">
    <property type="entry name" value="TPK_catalytic_sf"/>
</dbReference>
<comment type="caution">
    <text evidence="7">The sequence shown here is derived from an EMBL/GenBank/DDBJ whole genome shotgun (WGS) entry which is preliminary data.</text>
</comment>
<dbReference type="Proteomes" id="UP000034004">
    <property type="component" value="Unassembled WGS sequence"/>
</dbReference>
<dbReference type="InterPro" id="IPR006282">
    <property type="entry name" value="Thi_PPkinase"/>
</dbReference>
<dbReference type="EMBL" id="LBPR01000003">
    <property type="protein sequence ID" value="KKP62936.1"/>
    <property type="molecule type" value="Genomic_DNA"/>
</dbReference>
<evidence type="ECO:0000256" key="2">
    <source>
        <dbReference type="ARBA" id="ARBA00022741"/>
    </source>
</evidence>
<keyword evidence="2" id="KW-0547">Nucleotide-binding</keyword>
<dbReference type="SMART" id="SM00983">
    <property type="entry name" value="TPK_B1_binding"/>
    <property type="match status" value="1"/>
</dbReference>
<dbReference type="GO" id="GO:0005524">
    <property type="term" value="F:ATP binding"/>
    <property type="evidence" value="ECO:0007669"/>
    <property type="project" value="UniProtKB-KW"/>
</dbReference>